<accession>A0AAV4C3X6</accession>
<evidence type="ECO:0000256" key="2">
    <source>
        <dbReference type="SAM" id="SignalP"/>
    </source>
</evidence>
<sequence>MGNFIIILALVHLLSVSQGLKLTLDLNGPDSDSVCGVVSCLESYQSSDASLNGNEIYHNSEDRTISIMTIFKTTMFTSLSDEIIKHRSTMASLTLQQPKISRVSDGVKIDGHLKSGGATLRLELKKKEDCISGFICEVRSSDKQGNEFVSSNHLRQQSMGQTYHSQAGSAIPLQLLTFMQTLLSSSLSDKLGSLENRLEDKIELLKGDIERRIESQLDVKFSAIQKAVDVYENAFAGLKKKLDIIPKEVEKGYAKALRNTVVLLSRMEDKIDDTTTTLSSLKGLAQLDSQRQKDKVYFDNVTDIFIKKIANTCSSKDLSERVSNEFSVLNDSLHDAFIQQQLNNYHCSMEGFSSIQDELKKSHEVLINQIQSVADFLRPRFCRKGMPYVLTKTPFPYPVIYPNEESGLPVPFLCDTITDGGGWIIIQRRSTGEIDFFRNWNSYKKGFGSLDNDFWLGNENIHTLTSNDTYELRVDLRYENRTVYAHYDMFSIDDEENKFTLRLGKYHGTAGDSLLFSNGYKFSTYDQDNDVDSRNCAVSYRGAWWYRSCHRSNLNGKWQALSYKGPSWNDLTSGDPVTFSEMKIRAMTDL</sequence>
<dbReference type="Proteomes" id="UP000735302">
    <property type="component" value="Unassembled WGS sequence"/>
</dbReference>
<feature type="chain" id="PRO_5043450186" evidence="2">
    <location>
        <begin position="20"/>
        <end position="590"/>
    </location>
</feature>
<dbReference type="AlphaFoldDB" id="A0AAV4C3X6"/>
<gene>
    <name evidence="4" type="ORF">PoB_005247200</name>
</gene>
<dbReference type="PANTHER" id="PTHR19143">
    <property type="entry name" value="FIBRINOGEN/TENASCIN/ANGIOPOEITIN"/>
    <property type="match status" value="1"/>
</dbReference>
<dbReference type="InterPro" id="IPR002181">
    <property type="entry name" value="Fibrinogen_a/b/g_C_dom"/>
</dbReference>
<dbReference type="PROSITE" id="PS51406">
    <property type="entry name" value="FIBRINOGEN_C_2"/>
    <property type="match status" value="1"/>
</dbReference>
<keyword evidence="2" id="KW-0732">Signal</keyword>
<dbReference type="Gene3D" id="3.90.215.10">
    <property type="entry name" value="Gamma Fibrinogen, chain A, domain 1"/>
    <property type="match status" value="1"/>
</dbReference>
<dbReference type="EMBL" id="BLXT01005778">
    <property type="protein sequence ID" value="GFO25967.1"/>
    <property type="molecule type" value="Genomic_DNA"/>
</dbReference>
<dbReference type="InterPro" id="IPR050373">
    <property type="entry name" value="Fibrinogen_C-term_domain"/>
</dbReference>
<organism evidence="4 5">
    <name type="scientific">Plakobranchus ocellatus</name>
    <dbReference type="NCBI Taxonomy" id="259542"/>
    <lineage>
        <taxon>Eukaryota</taxon>
        <taxon>Metazoa</taxon>
        <taxon>Spiralia</taxon>
        <taxon>Lophotrochozoa</taxon>
        <taxon>Mollusca</taxon>
        <taxon>Gastropoda</taxon>
        <taxon>Heterobranchia</taxon>
        <taxon>Euthyneura</taxon>
        <taxon>Panpulmonata</taxon>
        <taxon>Sacoglossa</taxon>
        <taxon>Placobranchoidea</taxon>
        <taxon>Plakobranchidae</taxon>
        <taxon>Plakobranchus</taxon>
    </lineage>
</organism>
<feature type="domain" description="Fibrinogen C-terminal" evidence="3">
    <location>
        <begin position="373"/>
        <end position="588"/>
    </location>
</feature>
<keyword evidence="1" id="KW-1015">Disulfide bond</keyword>
<dbReference type="SMART" id="SM00186">
    <property type="entry name" value="FBG"/>
    <property type="match status" value="1"/>
</dbReference>
<evidence type="ECO:0000256" key="1">
    <source>
        <dbReference type="ARBA" id="ARBA00023157"/>
    </source>
</evidence>
<dbReference type="SUPFAM" id="SSF56496">
    <property type="entry name" value="Fibrinogen C-terminal domain-like"/>
    <property type="match status" value="1"/>
</dbReference>
<comment type="caution">
    <text evidence="4">The sequence shown here is derived from an EMBL/GenBank/DDBJ whole genome shotgun (WGS) entry which is preliminary data.</text>
</comment>
<proteinExistence type="predicted"/>
<evidence type="ECO:0000313" key="5">
    <source>
        <dbReference type="Proteomes" id="UP000735302"/>
    </source>
</evidence>
<name>A0AAV4C3X6_9GAST</name>
<keyword evidence="5" id="KW-1185">Reference proteome</keyword>
<evidence type="ECO:0000313" key="4">
    <source>
        <dbReference type="EMBL" id="GFO25967.1"/>
    </source>
</evidence>
<dbReference type="InterPro" id="IPR036056">
    <property type="entry name" value="Fibrinogen-like_C"/>
</dbReference>
<dbReference type="GO" id="GO:0005615">
    <property type="term" value="C:extracellular space"/>
    <property type="evidence" value="ECO:0007669"/>
    <property type="project" value="TreeGrafter"/>
</dbReference>
<protein>
    <submittedName>
        <fullName evidence="4">Tenascin-r</fullName>
    </submittedName>
</protein>
<dbReference type="InterPro" id="IPR020837">
    <property type="entry name" value="Fibrinogen_CS"/>
</dbReference>
<dbReference type="Pfam" id="PF00147">
    <property type="entry name" value="Fibrinogen_C"/>
    <property type="match status" value="1"/>
</dbReference>
<dbReference type="PANTHER" id="PTHR19143:SF458">
    <property type="entry name" value="FIBRINOGEN C-TERMINAL DOMAIN-CONTAINING PROTEIN-RELATED"/>
    <property type="match status" value="1"/>
</dbReference>
<reference evidence="4 5" key="1">
    <citation type="journal article" date="2021" name="Elife">
        <title>Chloroplast acquisition without the gene transfer in kleptoplastic sea slugs, Plakobranchus ocellatus.</title>
        <authorList>
            <person name="Maeda T."/>
            <person name="Takahashi S."/>
            <person name="Yoshida T."/>
            <person name="Shimamura S."/>
            <person name="Takaki Y."/>
            <person name="Nagai Y."/>
            <person name="Toyoda A."/>
            <person name="Suzuki Y."/>
            <person name="Arimoto A."/>
            <person name="Ishii H."/>
            <person name="Satoh N."/>
            <person name="Nishiyama T."/>
            <person name="Hasebe M."/>
            <person name="Maruyama T."/>
            <person name="Minagawa J."/>
            <person name="Obokata J."/>
            <person name="Shigenobu S."/>
        </authorList>
    </citation>
    <scope>NUCLEOTIDE SEQUENCE [LARGE SCALE GENOMIC DNA]</scope>
</reference>
<feature type="signal peptide" evidence="2">
    <location>
        <begin position="1"/>
        <end position="19"/>
    </location>
</feature>
<dbReference type="CDD" id="cd00087">
    <property type="entry name" value="FReD"/>
    <property type="match status" value="1"/>
</dbReference>
<dbReference type="InterPro" id="IPR014716">
    <property type="entry name" value="Fibrinogen_a/b/g_C_1"/>
</dbReference>
<evidence type="ECO:0000259" key="3">
    <source>
        <dbReference type="PROSITE" id="PS51406"/>
    </source>
</evidence>
<dbReference type="PROSITE" id="PS00514">
    <property type="entry name" value="FIBRINOGEN_C_1"/>
    <property type="match status" value="1"/>
</dbReference>